<dbReference type="SUPFAM" id="SSF53098">
    <property type="entry name" value="Ribonuclease H-like"/>
    <property type="match status" value="1"/>
</dbReference>
<reference evidence="1 2" key="1">
    <citation type="journal article" date="2024" name="Insects">
        <title>An Improved Chromosome-Level Genome Assembly of the Firefly Pyrocoelia pectoralis.</title>
        <authorList>
            <person name="Fu X."/>
            <person name="Meyer-Rochow V.B."/>
            <person name="Ballantyne L."/>
            <person name="Zhu X."/>
        </authorList>
    </citation>
    <scope>NUCLEOTIDE SEQUENCE [LARGE SCALE GENOMIC DNA]</scope>
    <source>
        <strain evidence="1">XCY_ONT2</strain>
    </source>
</reference>
<evidence type="ECO:0000313" key="1">
    <source>
        <dbReference type="EMBL" id="KAK5649521.1"/>
    </source>
</evidence>
<accession>A0AAN7ZW19</accession>
<dbReference type="InterPro" id="IPR012337">
    <property type="entry name" value="RNaseH-like_sf"/>
</dbReference>
<dbReference type="AlphaFoldDB" id="A0AAN7ZW19"/>
<protein>
    <submittedName>
        <fullName evidence="1">Uncharacterized protein</fullName>
    </submittedName>
</protein>
<dbReference type="Proteomes" id="UP001329430">
    <property type="component" value="Chromosome 1"/>
</dbReference>
<evidence type="ECO:0000313" key="2">
    <source>
        <dbReference type="Proteomes" id="UP001329430"/>
    </source>
</evidence>
<sequence>MSRDHAVSFVRPCYQWVQTILRKKHIKTLFFHCSSHKLNLVINDLNTLPEIRNAMGTTKDIINFFRECVLRRKLIPNISRFCETWWSKKHKTIRVFKENFPIRPEALETLSREGNSAIRKSAFQLHAAVSRISPSTNANNVN</sequence>
<proteinExistence type="predicted"/>
<keyword evidence="2" id="KW-1185">Reference proteome</keyword>
<dbReference type="EMBL" id="JAVRBK010000001">
    <property type="protein sequence ID" value="KAK5649521.1"/>
    <property type="molecule type" value="Genomic_DNA"/>
</dbReference>
<name>A0AAN7ZW19_9COLE</name>
<comment type="caution">
    <text evidence="1">The sequence shown here is derived from an EMBL/GenBank/DDBJ whole genome shotgun (WGS) entry which is preliminary data.</text>
</comment>
<organism evidence="1 2">
    <name type="scientific">Pyrocoelia pectoralis</name>
    <dbReference type="NCBI Taxonomy" id="417401"/>
    <lineage>
        <taxon>Eukaryota</taxon>
        <taxon>Metazoa</taxon>
        <taxon>Ecdysozoa</taxon>
        <taxon>Arthropoda</taxon>
        <taxon>Hexapoda</taxon>
        <taxon>Insecta</taxon>
        <taxon>Pterygota</taxon>
        <taxon>Neoptera</taxon>
        <taxon>Endopterygota</taxon>
        <taxon>Coleoptera</taxon>
        <taxon>Polyphaga</taxon>
        <taxon>Elateriformia</taxon>
        <taxon>Elateroidea</taxon>
        <taxon>Lampyridae</taxon>
        <taxon>Lampyrinae</taxon>
        <taxon>Pyrocoelia</taxon>
    </lineage>
</organism>
<gene>
    <name evidence="1" type="ORF">RI129_000550</name>
</gene>